<keyword evidence="1" id="KW-0460">Magnesium</keyword>
<sequence>MNSLASPTLEALGEDGVLARILTRLPAPDPARVPVGPGDDAAVSRIEGRLVTTADMLVEGEDFLPAWCDPVRLGVKAAAQNLADVHAMGAAPHGLVISLGAPGTTPVDVLTGIMDGFAAEARRAGASVLGGDLSGGPCLIVSVTALGTLTGPAVLRSGARPGDAVVLAGTLGRAAAGLDLLLAGCAPEGAPADLAALIEVQRAPRPDYAAAAAIAGSAHALIDASDGLAGDLGRVARASGVAAALDRDALTALAAPLVPAARALGDPDPAARALHWVLTGGEDHGFIATVDPGRIPVGWTRIGTCRAGDSGVSLDGEPVADTAFRHFTGDR</sequence>
<dbReference type="Gene3D" id="3.30.1330.10">
    <property type="entry name" value="PurM-like, N-terminal domain"/>
    <property type="match status" value="1"/>
</dbReference>
<comment type="similarity">
    <text evidence="1">Belongs to the thiamine-monophosphate kinase family.</text>
</comment>
<dbReference type="PANTHER" id="PTHR30270:SF0">
    <property type="entry name" value="THIAMINE-MONOPHOSPHATE KINASE"/>
    <property type="match status" value="1"/>
</dbReference>
<feature type="binding site" evidence="1">
    <location>
        <position position="53"/>
    </location>
    <ligand>
        <name>Mg(2+)</name>
        <dbReference type="ChEBI" id="CHEBI:18420"/>
        <label>4</label>
    </ligand>
</feature>
<keyword evidence="1" id="KW-0479">Metal-binding</keyword>
<dbReference type="PANTHER" id="PTHR30270">
    <property type="entry name" value="THIAMINE-MONOPHOSPHATE KINASE"/>
    <property type="match status" value="1"/>
</dbReference>
<dbReference type="InterPro" id="IPR016188">
    <property type="entry name" value="PurM-like_N"/>
</dbReference>
<protein>
    <recommendedName>
        <fullName evidence="1">Thiamine-monophosphate kinase</fullName>
        <shortName evidence="1">TMP kinase</shortName>
        <shortName evidence="1">Thiamine-phosphate kinase</shortName>
        <ecNumber evidence="1">2.7.4.16</ecNumber>
    </recommendedName>
</protein>
<feature type="binding site" evidence="1">
    <location>
        <position position="324"/>
    </location>
    <ligand>
        <name>substrate</name>
    </ligand>
</feature>
<comment type="function">
    <text evidence="1">Catalyzes the ATP-dependent phosphorylation of thiamine-monophosphate (TMP) to form thiamine-pyrophosphate (TPP), the active form of vitamin B1.</text>
</comment>
<feature type="binding site" evidence="1">
    <location>
        <position position="225"/>
    </location>
    <ligand>
        <name>ATP</name>
        <dbReference type="ChEBI" id="CHEBI:30616"/>
    </ligand>
</feature>
<dbReference type="SUPFAM" id="SSF55326">
    <property type="entry name" value="PurM N-terminal domain-like"/>
    <property type="match status" value="1"/>
</dbReference>
<feature type="binding site" evidence="1">
    <location>
        <position position="40"/>
    </location>
    <ligand>
        <name>Mg(2+)</name>
        <dbReference type="ChEBI" id="CHEBI:18420"/>
        <label>4</label>
    </ligand>
</feature>
<dbReference type="Gene3D" id="3.90.650.10">
    <property type="entry name" value="PurM-like C-terminal domain"/>
    <property type="match status" value="1"/>
</dbReference>
<feature type="binding site" evidence="1">
    <location>
        <position position="156"/>
    </location>
    <ligand>
        <name>ATP</name>
        <dbReference type="ChEBI" id="CHEBI:30616"/>
    </ligand>
</feature>
<dbReference type="EC" id="2.7.4.16" evidence="1"/>
<feature type="domain" description="PurM-like C-terminal" evidence="3">
    <location>
        <begin position="160"/>
        <end position="257"/>
    </location>
</feature>
<reference evidence="5" key="1">
    <citation type="journal article" date="2019" name="Int. J. Syst. Evol. Microbiol.">
        <title>The Global Catalogue of Microorganisms (GCM) 10K type strain sequencing project: providing services to taxonomists for standard genome sequencing and annotation.</title>
        <authorList>
            <consortium name="The Broad Institute Genomics Platform"/>
            <consortium name="The Broad Institute Genome Sequencing Center for Infectious Disease"/>
            <person name="Wu L."/>
            <person name="Ma J."/>
        </authorList>
    </citation>
    <scope>NUCLEOTIDE SEQUENCE [LARGE SCALE GENOMIC DNA]</scope>
    <source>
        <strain evidence="5">JCM 17808</strain>
    </source>
</reference>
<dbReference type="EMBL" id="BAABGL010000036">
    <property type="protein sequence ID" value="GAA4395885.1"/>
    <property type="molecule type" value="Genomic_DNA"/>
</dbReference>
<feature type="binding site" evidence="1">
    <location>
        <position position="84"/>
    </location>
    <ligand>
        <name>Mg(2+)</name>
        <dbReference type="ChEBI" id="CHEBI:18420"/>
        <label>2</label>
    </ligand>
</feature>
<keyword evidence="5" id="KW-1185">Reference proteome</keyword>
<feature type="binding site" evidence="1">
    <location>
        <position position="223"/>
    </location>
    <ligand>
        <name>Mg(2+)</name>
        <dbReference type="ChEBI" id="CHEBI:18420"/>
        <label>3</label>
    </ligand>
</feature>
<comment type="miscellaneous">
    <text evidence="1">Reaction mechanism of ThiL seems to utilize a direct, inline transfer of the gamma-phosphate of ATP to TMP rather than a phosphorylated enzyme intermediate.</text>
</comment>
<dbReference type="CDD" id="cd02194">
    <property type="entry name" value="ThiL"/>
    <property type="match status" value="1"/>
</dbReference>
<dbReference type="HAMAP" id="MF_02128">
    <property type="entry name" value="TMP_kinase"/>
    <property type="match status" value="1"/>
</dbReference>
<dbReference type="PIRSF" id="PIRSF005303">
    <property type="entry name" value="Thiam_monoph_kin"/>
    <property type="match status" value="1"/>
</dbReference>
<dbReference type="InterPro" id="IPR010918">
    <property type="entry name" value="PurM-like_C_dom"/>
</dbReference>
<proteinExistence type="inferred from homology"/>
<feature type="binding site" evidence="1">
    <location>
        <position position="226"/>
    </location>
    <ligand>
        <name>Mg(2+)</name>
        <dbReference type="ChEBI" id="CHEBI:18420"/>
        <label>5</label>
    </ligand>
</feature>
<comment type="catalytic activity">
    <reaction evidence="1">
        <text>thiamine phosphate + ATP = thiamine diphosphate + ADP</text>
        <dbReference type="Rhea" id="RHEA:15913"/>
        <dbReference type="ChEBI" id="CHEBI:30616"/>
        <dbReference type="ChEBI" id="CHEBI:37575"/>
        <dbReference type="ChEBI" id="CHEBI:58937"/>
        <dbReference type="ChEBI" id="CHEBI:456216"/>
        <dbReference type="EC" id="2.7.4.16"/>
    </reaction>
</comment>
<evidence type="ECO:0000259" key="2">
    <source>
        <dbReference type="Pfam" id="PF00586"/>
    </source>
</evidence>
<keyword evidence="1" id="KW-0808">Transferase</keyword>
<keyword evidence="1" id="KW-0067">ATP-binding</keyword>
<feature type="binding site" evidence="1">
    <location>
        <position position="282"/>
    </location>
    <ligand>
        <name>substrate</name>
    </ligand>
</feature>
<dbReference type="GO" id="GO:0016301">
    <property type="term" value="F:kinase activity"/>
    <property type="evidence" value="ECO:0007669"/>
    <property type="project" value="UniProtKB-KW"/>
</dbReference>
<feature type="binding site" evidence="1">
    <location>
        <position position="55"/>
    </location>
    <ligand>
        <name>Mg(2+)</name>
        <dbReference type="ChEBI" id="CHEBI:18420"/>
        <label>2</label>
    </ligand>
</feature>
<feature type="binding site" evidence="1">
    <location>
        <position position="84"/>
    </location>
    <ligand>
        <name>Mg(2+)</name>
        <dbReference type="ChEBI" id="CHEBI:18420"/>
        <label>3</label>
    </ligand>
</feature>
<evidence type="ECO:0000313" key="4">
    <source>
        <dbReference type="EMBL" id="GAA4395885.1"/>
    </source>
</evidence>
<comment type="caution">
    <text evidence="1">Lacks conserved residue(s) required for the propagation of feature annotation.</text>
</comment>
<dbReference type="InterPro" id="IPR036676">
    <property type="entry name" value="PurM-like_C_sf"/>
</dbReference>
<evidence type="ECO:0000256" key="1">
    <source>
        <dbReference type="HAMAP-Rule" id="MF_02128"/>
    </source>
</evidence>
<feature type="binding site" evidence="1">
    <location>
        <position position="55"/>
    </location>
    <ligand>
        <name>Mg(2+)</name>
        <dbReference type="ChEBI" id="CHEBI:18420"/>
        <label>1</label>
    </ligand>
</feature>
<keyword evidence="1" id="KW-0784">Thiamine biosynthesis</keyword>
<dbReference type="NCBIfam" id="TIGR01379">
    <property type="entry name" value="thiL"/>
    <property type="match status" value="1"/>
</dbReference>
<feature type="binding site" evidence="1">
    <location>
        <begin position="131"/>
        <end position="132"/>
    </location>
    <ligand>
        <name>ATP</name>
        <dbReference type="ChEBI" id="CHEBI:30616"/>
    </ligand>
</feature>
<evidence type="ECO:0000259" key="3">
    <source>
        <dbReference type="Pfam" id="PF02769"/>
    </source>
</evidence>
<dbReference type="InterPro" id="IPR006283">
    <property type="entry name" value="ThiL-like"/>
</dbReference>
<dbReference type="InterPro" id="IPR036921">
    <property type="entry name" value="PurM-like_N_sf"/>
</dbReference>
<feature type="binding site" evidence="1">
    <location>
        <position position="62"/>
    </location>
    <ligand>
        <name>substrate</name>
    </ligand>
</feature>
<gene>
    <name evidence="1" type="primary">thiL</name>
    <name evidence="4" type="ORF">GCM10023167_26650</name>
</gene>
<dbReference type="SUPFAM" id="SSF56042">
    <property type="entry name" value="PurM C-terminal domain-like"/>
    <property type="match status" value="1"/>
</dbReference>
<name>A0ABP8JUF1_9MICO</name>
<feature type="binding site" evidence="1">
    <location>
        <position position="132"/>
    </location>
    <ligand>
        <name>Mg(2+)</name>
        <dbReference type="ChEBI" id="CHEBI:18420"/>
        <label>1</label>
    </ligand>
</feature>
<accession>A0ABP8JUF1</accession>
<feature type="binding site" evidence="1">
    <location>
        <position position="84"/>
    </location>
    <ligand>
        <name>Mg(2+)</name>
        <dbReference type="ChEBI" id="CHEBI:18420"/>
        <label>4</label>
    </ligand>
</feature>
<comment type="caution">
    <text evidence="4">The sequence shown here is derived from an EMBL/GenBank/DDBJ whole genome shotgun (WGS) entry which is preliminary data.</text>
</comment>
<keyword evidence="1 4" id="KW-0418">Kinase</keyword>
<dbReference type="Proteomes" id="UP001500642">
    <property type="component" value="Unassembled WGS sequence"/>
</dbReference>
<feature type="binding site" evidence="1">
    <location>
        <position position="40"/>
    </location>
    <ligand>
        <name>Mg(2+)</name>
        <dbReference type="ChEBI" id="CHEBI:18420"/>
        <label>3</label>
    </ligand>
</feature>
<feature type="domain" description="PurM-like N-terminal" evidence="2">
    <location>
        <begin position="38"/>
        <end position="148"/>
    </location>
</feature>
<evidence type="ECO:0000313" key="5">
    <source>
        <dbReference type="Proteomes" id="UP001500642"/>
    </source>
</evidence>
<dbReference type="Pfam" id="PF02769">
    <property type="entry name" value="AIRS_C"/>
    <property type="match status" value="1"/>
</dbReference>
<dbReference type="Pfam" id="PF00586">
    <property type="entry name" value="AIRS"/>
    <property type="match status" value="1"/>
</dbReference>
<organism evidence="4 5">
    <name type="scientific">Brevibacterium pityocampae</name>
    <dbReference type="NCBI Taxonomy" id="506594"/>
    <lineage>
        <taxon>Bacteria</taxon>
        <taxon>Bacillati</taxon>
        <taxon>Actinomycetota</taxon>
        <taxon>Actinomycetes</taxon>
        <taxon>Micrococcales</taxon>
        <taxon>Brevibacteriaceae</taxon>
        <taxon>Brevibacterium</taxon>
    </lineage>
</organism>
<keyword evidence="1" id="KW-0547">Nucleotide-binding</keyword>
<comment type="pathway">
    <text evidence="1">Cofactor biosynthesis; thiamine diphosphate biosynthesis; thiamine diphosphate from thiamine phosphate: step 1/1.</text>
</comment>